<dbReference type="InterPro" id="IPR045864">
    <property type="entry name" value="aa-tRNA-synth_II/BPL/LPL"/>
</dbReference>
<gene>
    <name evidence="3" type="ORF">UFOPK2001_00585</name>
</gene>
<dbReference type="PANTHER" id="PTHR12835">
    <property type="entry name" value="BIOTIN PROTEIN LIGASE"/>
    <property type="match status" value="1"/>
</dbReference>
<sequence>MDFPLSSQLVNRLDYVSSTGSTNTDLIAAAAEREDLSVLVAGHQSAGRGRSTGRQWVAPEGSSLAISVLLRPSAQALSPTSFGWLPLLAGLAMARAVGKFIPAAEVSVKWPNDVLVAERKISGILSELLPDLSGVVIGAGINIRQSQDELPIENATSLAIELGKPEALSNDKILVAYLGELRALYSRFVASGGDAIASGLRDEVAERCGSIGRRVRAMMPGDQEITGNGVGLDETGRILIQPDGARELFAVSAGDIVHLRHN</sequence>
<feature type="domain" description="BPL/LPL catalytic" evidence="2">
    <location>
        <begin position="1"/>
        <end position="189"/>
    </location>
</feature>
<evidence type="ECO:0000256" key="1">
    <source>
        <dbReference type="ARBA" id="ARBA00022598"/>
    </source>
</evidence>
<accession>A0A6J6J7M4</accession>
<dbReference type="CDD" id="cd16442">
    <property type="entry name" value="BPL"/>
    <property type="match status" value="1"/>
</dbReference>
<dbReference type="EMBL" id="CAEZVN010000043">
    <property type="protein sequence ID" value="CAB4632019.1"/>
    <property type="molecule type" value="Genomic_DNA"/>
</dbReference>
<organism evidence="3">
    <name type="scientific">freshwater metagenome</name>
    <dbReference type="NCBI Taxonomy" id="449393"/>
    <lineage>
        <taxon>unclassified sequences</taxon>
        <taxon>metagenomes</taxon>
        <taxon>ecological metagenomes</taxon>
    </lineage>
</organism>
<dbReference type="Pfam" id="PF02237">
    <property type="entry name" value="BPL_C"/>
    <property type="match status" value="1"/>
</dbReference>
<dbReference type="InterPro" id="IPR003142">
    <property type="entry name" value="BPL_C"/>
</dbReference>
<name>A0A6J6J7M4_9ZZZZ</name>
<evidence type="ECO:0000313" key="3">
    <source>
        <dbReference type="EMBL" id="CAB4632019.1"/>
    </source>
</evidence>
<dbReference type="GO" id="GO:0005737">
    <property type="term" value="C:cytoplasm"/>
    <property type="evidence" value="ECO:0007669"/>
    <property type="project" value="TreeGrafter"/>
</dbReference>
<dbReference type="AlphaFoldDB" id="A0A6J6J7M4"/>
<dbReference type="NCBIfam" id="TIGR00121">
    <property type="entry name" value="birA_ligase"/>
    <property type="match status" value="1"/>
</dbReference>
<dbReference type="Gene3D" id="2.30.30.100">
    <property type="match status" value="1"/>
</dbReference>
<dbReference type="Gene3D" id="3.30.930.10">
    <property type="entry name" value="Bira Bifunctional Protein, Domain 2"/>
    <property type="match status" value="1"/>
</dbReference>
<dbReference type="InterPro" id="IPR004143">
    <property type="entry name" value="BPL_LPL_catalytic"/>
</dbReference>
<evidence type="ECO:0000259" key="2">
    <source>
        <dbReference type="PROSITE" id="PS51733"/>
    </source>
</evidence>
<dbReference type="InterPro" id="IPR004408">
    <property type="entry name" value="Biotin_CoA_COase_ligase"/>
</dbReference>
<dbReference type="Pfam" id="PF03099">
    <property type="entry name" value="BPL_LplA_LipB"/>
    <property type="match status" value="1"/>
</dbReference>
<keyword evidence="1" id="KW-0436">Ligase</keyword>
<dbReference type="SUPFAM" id="SSF55681">
    <property type="entry name" value="Class II aaRS and biotin synthetases"/>
    <property type="match status" value="1"/>
</dbReference>
<reference evidence="3" key="1">
    <citation type="submission" date="2020-05" db="EMBL/GenBank/DDBJ databases">
        <authorList>
            <person name="Chiriac C."/>
            <person name="Salcher M."/>
            <person name="Ghai R."/>
            <person name="Kavagutti S V."/>
        </authorList>
    </citation>
    <scope>NUCLEOTIDE SEQUENCE</scope>
</reference>
<dbReference type="GO" id="GO:0004077">
    <property type="term" value="F:biotin--[biotin carboxyl-carrier protein] ligase activity"/>
    <property type="evidence" value="ECO:0007669"/>
    <property type="project" value="InterPro"/>
</dbReference>
<proteinExistence type="predicted"/>
<protein>
    <submittedName>
        <fullName evidence="3">Unannotated protein</fullName>
    </submittedName>
</protein>
<dbReference type="PROSITE" id="PS51733">
    <property type="entry name" value="BPL_LPL_CATALYTIC"/>
    <property type="match status" value="1"/>
</dbReference>
<dbReference type="PANTHER" id="PTHR12835:SF5">
    <property type="entry name" value="BIOTIN--PROTEIN LIGASE"/>
    <property type="match status" value="1"/>
</dbReference>